<feature type="non-terminal residue" evidence="9">
    <location>
        <position position="1"/>
    </location>
</feature>
<dbReference type="GeneID" id="105164434"/>
<evidence type="ECO:0000256" key="2">
    <source>
        <dbReference type="ARBA" id="ARBA00008668"/>
    </source>
</evidence>
<keyword evidence="5" id="KW-0378">Hydrolase</keyword>
<dbReference type="GO" id="GO:0005576">
    <property type="term" value="C:extracellular region"/>
    <property type="evidence" value="ECO:0007669"/>
    <property type="project" value="UniProtKB-SubCell"/>
</dbReference>
<dbReference type="FunFam" id="3.40.50.1110:FF:000003">
    <property type="entry name" value="GDSL esterase/lipase APG"/>
    <property type="match status" value="1"/>
</dbReference>
<evidence type="ECO:0000256" key="6">
    <source>
        <dbReference type="ARBA" id="ARBA00022963"/>
    </source>
</evidence>
<sequence>TGEQLGFRINLNNQLKNHNVTMTRIAGLLGSGASELLNKCLYYFVIGSNDYINNYFVPEYYPTSSMYTPEQYATVLVQQYSQQLKTLYDFGARKVAVNGIGPVGCAPAELARGTNGSACVDWMNKAVQLFNDKLKHLVNDFNTNIKDAKFVYLDAMDLRPTQLIALGIRFLSKPCCNVSNITGLCIPGETPCPIRALHAFYDGFHPSEIVNRVVAVASYIELLKLLINQFEHSFLRMVFAVRTNEVVALFLVVYINLQPSALSTAPQVPCFFIFGDSIVDNGNNNQLKTTTKVNYPPYGIDFPDGPTGRFTNGPNPADFLADLLGFKSAVPSFATAKGREIIKGVNYASGSAGIRNETGKQLGHRISMNEQLLHHNVTVSRIARLLGHTPSRKDHLSKCLYYFVVGSNDYMNNYFKPEYYSTSKKYSTEEYAAVLIREYSQQLKKLYSFGARKVAVTGLSAIGCVPAELARGTNGSLCVDAINDAAVLFNHKLQALVQSLNNHLPDAQFIYIPGVELSEHIPVPGIKFLLKPCCEVAKTTGLCIRGKKPCRDRALHLFFDNFHPTSIVYKATAAAAYAEILQLIQ</sequence>
<dbReference type="PANTHER" id="PTHR45650:SF80">
    <property type="entry name" value="FINGER PROTEIN, PUTATIVE-RELATED"/>
    <property type="match status" value="1"/>
</dbReference>
<keyword evidence="4" id="KW-0732">Signal</keyword>
<evidence type="ECO:0000256" key="5">
    <source>
        <dbReference type="ARBA" id="ARBA00022801"/>
    </source>
</evidence>
<dbReference type="InterPro" id="IPR035669">
    <property type="entry name" value="SGNH_plant_lipase-like"/>
</dbReference>
<keyword evidence="8" id="KW-1185">Reference proteome</keyword>
<dbReference type="GO" id="GO:0016042">
    <property type="term" value="P:lipid catabolic process"/>
    <property type="evidence" value="ECO:0007669"/>
    <property type="project" value="UniProtKB-KW"/>
</dbReference>
<dbReference type="KEGG" id="sind:105164434"/>
<evidence type="ECO:0000256" key="1">
    <source>
        <dbReference type="ARBA" id="ARBA00004613"/>
    </source>
</evidence>
<dbReference type="Proteomes" id="UP000504604">
    <property type="component" value="Linkage group LG6"/>
</dbReference>
<dbReference type="CDD" id="cd01837">
    <property type="entry name" value="SGNH_plant_lipase_like"/>
    <property type="match status" value="1"/>
</dbReference>
<dbReference type="InterPro" id="IPR036514">
    <property type="entry name" value="SGNH_hydro_sf"/>
</dbReference>
<dbReference type="OrthoDB" id="10440587at2759"/>
<evidence type="ECO:0000313" key="9">
    <source>
        <dbReference type="RefSeq" id="XP_020549848.1"/>
    </source>
</evidence>
<proteinExistence type="inferred from homology"/>
<protein>
    <submittedName>
        <fullName evidence="9">GDSL esterase/lipase At1g29670-like</fullName>
    </submittedName>
</protein>
<name>A0A8M8USD5_SESIN</name>
<dbReference type="RefSeq" id="XP_020549848.1">
    <property type="nucleotide sequence ID" value="XM_020694189.1"/>
</dbReference>
<keyword evidence="3" id="KW-0964">Secreted</keyword>
<dbReference type="GO" id="GO:0016788">
    <property type="term" value="F:hydrolase activity, acting on ester bonds"/>
    <property type="evidence" value="ECO:0007669"/>
    <property type="project" value="InterPro"/>
</dbReference>
<dbReference type="InterPro" id="IPR001087">
    <property type="entry name" value="GDSL"/>
</dbReference>
<dbReference type="InterPro" id="IPR051238">
    <property type="entry name" value="GDSL_esterase/lipase"/>
</dbReference>
<comment type="similarity">
    <text evidence="2">Belongs to the 'GDSL' lipolytic enzyme family.</text>
</comment>
<gene>
    <name evidence="9" type="primary">LOC105164434</name>
</gene>
<keyword evidence="7" id="KW-0443">Lipid metabolism</keyword>
<evidence type="ECO:0000256" key="7">
    <source>
        <dbReference type="ARBA" id="ARBA00023098"/>
    </source>
</evidence>
<comment type="subcellular location">
    <subcellularLocation>
        <location evidence="1">Secreted</location>
    </subcellularLocation>
</comment>
<accession>A0A8M8USD5</accession>
<evidence type="ECO:0000313" key="8">
    <source>
        <dbReference type="Proteomes" id="UP000504604"/>
    </source>
</evidence>
<dbReference type="AlphaFoldDB" id="A0A8M8USD5"/>
<reference evidence="9" key="1">
    <citation type="submission" date="2025-08" db="UniProtKB">
        <authorList>
            <consortium name="RefSeq"/>
        </authorList>
    </citation>
    <scope>IDENTIFICATION</scope>
</reference>
<evidence type="ECO:0000256" key="4">
    <source>
        <dbReference type="ARBA" id="ARBA00022729"/>
    </source>
</evidence>
<dbReference type="Gene3D" id="3.40.50.1110">
    <property type="entry name" value="SGNH hydrolase"/>
    <property type="match status" value="2"/>
</dbReference>
<dbReference type="PANTHER" id="PTHR45650">
    <property type="entry name" value="GDSL-LIKE LIPASE/ACYLHYDROLASE-RELATED"/>
    <property type="match status" value="1"/>
</dbReference>
<keyword evidence="6" id="KW-0442">Lipid degradation</keyword>
<evidence type="ECO:0000256" key="3">
    <source>
        <dbReference type="ARBA" id="ARBA00022525"/>
    </source>
</evidence>
<organism evidence="8 9">
    <name type="scientific">Sesamum indicum</name>
    <name type="common">Oriental sesame</name>
    <name type="synonym">Sesamum orientale</name>
    <dbReference type="NCBI Taxonomy" id="4182"/>
    <lineage>
        <taxon>Eukaryota</taxon>
        <taxon>Viridiplantae</taxon>
        <taxon>Streptophyta</taxon>
        <taxon>Embryophyta</taxon>
        <taxon>Tracheophyta</taxon>
        <taxon>Spermatophyta</taxon>
        <taxon>Magnoliopsida</taxon>
        <taxon>eudicotyledons</taxon>
        <taxon>Gunneridae</taxon>
        <taxon>Pentapetalae</taxon>
        <taxon>asterids</taxon>
        <taxon>lamiids</taxon>
        <taxon>Lamiales</taxon>
        <taxon>Pedaliaceae</taxon>
        <taxon>Sesamum</taxon>
    </lineage>
</organism>
<dbReference type="Pfam" id="PF00657">
    <property type="entry name" value="Lipase_GDSL"/>
    <property type="match status" value="2"/>
</dbReference>